<dbReference type="Pfam" id="PF03399">
    <property type="entry name" value="SAC3_GANP"/>
    <property type="match status" value="2"/>
</dbReference>
<evidence type="ECO:0000259" key="2">
    <source>
        <dbReference type="Pfam" id="PF03399"/>
    </source>
</evidence>
<organism evidence="3 4">
    <name type="scientific">Heterorhabditis bacteriophora</name>
    <name type="common">Entomopathogenic nematode worm</name>
    <dbReference type="NCBI Taxonomy" id="37862"/>
    <lineage>
        <taxon>Eukaryota</taxon>
        <taxon>Metazoa</taxon>
        <taxon>Ecdysozoa</taxon>
        <taxon>Nematoda</taxon>
        <taxon>Chromadorea</taxon>
        <taxon>Rhabditida</taxon>
        <taxon>Rhabditina</taxon>
        <taxon>Rhabditomorpha</taxon>
        <taxon>Strongyloidea</taxon>
        <taxon>Heterorhabditidae</taxon>
        <taxon>Heterorhabditis</taxon>
    </lineage>
</organism>
<feature type="domain" description="SAC3/GANP/THP3 conserved" evidence="2">
    <location>
        <begin position="284"/>
        <end position="351"/>
    </location>
</feature>
<name>A0A1I7WMA5_HETBA</name>
<dbReference type="Gene3D" id="1.25.40.990">
    <property type="match status" value="1"/>
</dbReference>
<dbReference type="PANTHER" id="PTHR12436">
    <property type="entry name" value="80 KDA MCM3-ASSOCIATED PROTEIN"/>
    <property type="match status" value="1"/>
</dbReference>
<dbReference type="GO" id="GO:0005737">
    <property type="term" value="C:cytoplasm"/>
    <property type="evidence" value="ECO:0007669"/>
    <property type="project" value="TreeGrafter"/>
</dbReference>
<dbReference type="InterPro" id="IPR045107">
    <property type="entry name" value="SAC3/GANP/THP3"/>
</dbReference>
<reference evidence="4" key="1">
    <citation type="submission" date="2016-11" db="UniProtKB">
        <authorList>
            <consortium name="WormBaseParasite"/>
        </authorList>
    </citation>
    <scope>IDENTIFICATION</scope>
</reference>
<evidence type="ECO:0000313" key="3">
    <source>
        <dbReference type="Proteomes" id="UP000095283"/>
    </source>
</evidence>
<dbReference type="Proteomes" id="UP000095283">
    <property type="component" value="Unplaced"/>
</dbReference>
<dbReference type="GO" id="GO:0070390">
    <property type="term" value="C:transcription export complex 2"/>
    <property type="evidence" value="ECO:0007669"/>
    <property type="project" value="TreeGrafter"/>
</dbReference>
<feature type="region of interest" description="Disordered" evidence="1">
    <location>
        <begin position="1"/>
        <end position="33"/>
    </location>
</feature>
<evidence type="ECO:0000256" key="1">
    <source>
        <dbReference type="SAM" id="MobiDB-lite"/>
    </source>
</evidence>
<evidence type="ECO:0000313" key="4">
    <source>
        <dbReference type="WBParaSite" id="Hba_06280"/>
    </source>
</evidence>
<sequence length="896" mass="103058">MSYNFKIPDSFRKRKVEGGSDKNSEGSFAPQRSQVAQSRLFGNLIRGGAPWTITARDPSCEGLDSNSYELNSSSSVSTKKNESSSGFSRYLKKSRGVLSTRATEDGSTVAMNNYKLIRKTIPKEKISRNERTSVSFRGLVNSTQPEDAQTQRLLLSRKSPQSIASAAAVKRAAKVVRCRLSTTNDQEQNNKPKVSTISRPKQLTISSMNPTIELNSSDLNREQILILKSLSCLQGRHCPTEYDRYQVLDERDKLLCRWRDEKDKLDFPINQGKSRVVEGECRGMCPEKERYVRVVQKRISSYECGPEGIMEPQRMVKEYARSAADQEKPLPHELRTKKMLKESMDYLLKHVRNLLLILLLLGLLVILDQKAVRDSRPVRLAIQLSSALQNKNYVRFFRILKNDATFLQCCICHRYFDRVRSGALSVMISSFGRNSAFPLDKIWKVLAWDDRHDALRSLSVYGIRQNDMDHDQIVLNRELFSSDELPGLRSYDWIDAKNRVSLSQVFNFFVYNNIVNSTFLSQKCGSKVLYLDIHFCYILVSTNNLLFSRSVTKEIIGDEVNELKRKLAEEETERLGEHTRLQAQLLTDGVISDVIHTLTLDLIGEEMRAAMVSYIDETSKLIFERLWLNKLQAVVDKETKLVIRKTLKADAQEVCTFLFPLSCRSNNFICTGIKIQVDDGLTRFRERMSLLWLRQFWDAWRANVEANRRSREERRIAWEMFKPNWNCKLFSPLLYVSKCDSGKRLPLGKNMMLQSSEIRHNLKISELKHRRKIRIIQAAVNHWKDYVRRRAVGNLLSKQFLRSEGLPFLAATKVSNPTGTFKCRINNRRRSNPLISSFLPSSPSPKHRRLNSGYSFLHPDDSFLGNGCLSVSTPIISESQRMNNQIILLMRVNNII</sequence>
<keyword evidence="3" id="KW-1185">Reference proteome</keyword>
<dbReference type="InterPro" id="IPR005062">
    <property type="entry name" value="SAC3/GANP/THP3_conserved"/>
</dbReference>
<dbReference type="PANTHER" id="PTHR12436:SF3">
    <property type="entry name" value="GERMINAL-CENTER ASSOCIATED NUCLEAR PROTEIN"/>
    <property type="match status" value="1"/>
</dbReference>
<feature type="domain" description="SAC3/GANP/THP3 conserved" evidence="2">
    <location>
        <begin position="370"/>
        <end position="464"/>
    </location>
</feature>
<dbReference type="GO" id="GO:0006406">
    <property type="term" value="P:mRNA export from nucleus"/>
    <property type="evidence" value="ECO:0007669"/>
    <property type="project" value="TreeGrafter"/>
</dbReference>
<accession>A0A1I7WMA5</accession>
<protein>
    <submittedName>
        <fullName evidence="4">ANK_REP_REGION domain-containing protein</fullName>
    </submittedName>
</protein>
<dbReference type="AlphaFoldDB" id="A0A1I7WMA5"/>
<dbReference type="WBParaSite" id="Hba_06280">
    <property type="protein sequence ID" value="Hba_06280"/>
    <property type="gene ID" value="Hba_06280"/>
</dbReference>
<proteinExistence type="predicted"/>
<feature type="compositionally biased region" description="Low complexity" evidence="1">
    <location>
        <begin position="67"/>
        <end position="78"/>
    </location>
</feature>
<feature type="region of interest" description="Disordered" evidence="1">
    <location>
        <begin position="67"/>
        <end position="87"/>
    </location>
</feature>